<keyword evidence="1" id="KW-0813">Transport</keyword>
<dbReference type="CDD" id="cd03255">
    <property type="entry name" value="ABC_MJ0796_LolCDE_FtsE"/>
    <property type="match status" value="1"/>
</dbReference>
<sequence length="227" mass="25358">MELLRTVNLTKTYGFKETAVKALKPTDLEIRKGEFTAIIGPSGSGKSTLLHLLAGLDKPSAGQVYINSTNIYSMSEKELSRFRRRNIGFIFQFFNLIPILNVEENIKLPLLMDRKKVDQDYIDELMGTLGLKDRRKHLPGEISGGQQQRASIARALANKPSIIFADEPTGNLDSKNSAEVLELLTHSIIKFNQTLVIITHDPNVARCANRIITLADGDIIEDKRVNL</sequence>
<keyword evidence="6" id="KW-1185">Reference proteome</keyword>
<evidence type="ECO:0000259" key="4">
    <source>
        <dbReference type="PROSITE" id="PS50893"/>
    </source>
</evidence>
<keyword evidence="3 5" id="KW-0067">ATP-binding</keyword>
<accession>A0ABQ5N8E5</accession>
<dbReference type="PANTHER" id="PTHR24220:SF685">
    <property type="entry name" value="ABC TRANSPORTER RELATED"/>
    <property type="match status" value="1"/>
</dbReference>
<dbReference type="GO" id="GO:0005524">
    <property type="term" value="F:ATP binding"/>
    <property type="evidence" value="ECO:0007669"/>
    <property type="project" value="UniProtKB-KW"/>
</dbReference>
<proteinExistence type="predicted"/>
<feature type="domain" description="ABC transporter" evidence="4">
    <location>
        <begin position="4"/>
        <end position="227"/>
    </location>
</feature>
<organism evidence="5 6">
    <name type="scientific">Clostridium omnivorum</name>
    <dbReference type="NCBI Taxonomy" id="1604902"/>
    <lineage>
        <taxon>Bacteria</taxon>
        <taxon>Bacillati</taxon>
        <taxon>Bacillota</taxon>
        <taxon>Clostridia</taxon>
        <taxon>Eubacteriales</taxon>
        <taxon>Clostridiaceae</taxon>
        <taxon>Clostridium</taxon>
    </lineage>
</organism>
<dbReference type="InterPro" id="IPR003439">
    <property type="entry name" value="ABC_transporter-like_ATP-bd"/>
</dbReference>
<dbReference type="InterPro" id="IPR003593">
    <property type="entry name" value="AAA+_ATPase"/>
</dbReference>
<dbReference type="Gene3D" id="3.40.50.300">
    <property type="entry name" value="P-loop containing nucleotide triphosphate hydrolases"/>
    <property type="match status" value="1"/>
</dbReference>
<evidence type="ECO:0000256" key="2">
    <source>
        <dbReference type="ARBA" id="ARBA00022741"/>
    </source>
</evidence>
<dbReference type="Proteomes" id="UP001208567">
    <property type="component" value="Unassembled WGS sequence"/>
</dbReference>
<dbReference type="SUPFAM" id="SSF52540">
    <property type="entry name" value="P-loop containing nucleoside triphosphate hydrolases"/>
    <property type="match status" value="1"/>
</dbReference>
<dbReference type="InterPro" id="IPR017911">
    <property type="entry name" value="MacB-like_ATP-bd"/>
</dbReference>
<dbReference type="Pfam" id="PF00005">
    <property type="entry name" value="ABC_tran"/>
    <property type="match status" value="1"/>
</dbReference>
<evidence type="ECO:0000313" key="5">
    <source>
        <dbReference type="EMBL" id="GLC31315.1"/>
    </source>
</evidence>
<protein>
    <submittedName>
        <fullName evidence="5">ABC transporter ATP-binding protein</fullName>
    </submittedName>
</protein>
<dbReference type="SMART" id="SM00382">
    <property type="entry name" value="AAA"/>
    <property type="match status" value="1"/>
</dbReference>
<gene>
    <name evidence="5" type="ORF">bsdE14_27250</name>
</gene>
<dbReference type="RefSeq" id="WP_264850596.1">
    <property type="nucleotide sequence ID" value="NZ_BRXR01000001.1"/>
</dbReference>
<name>A0ABQ5N8E5_9CLOT</name>
<dbReference type="EMBL" id="BRXR01000001">
    <property type="protein sequence ID" value="GLC31315.1"/>
    <property type="molecule type" value="Genomic_DNA"/>
</dbReference>
<evidence type="ECO:0000256" key="1">
    <source>
        <dbReference type="ARBA" id="ARBA00022448"/>
    </source>
</evidence>
<dbReference type="PROSITE" id="PS00211">
    <property type="entry name" value="ABC_TRANSPORTER_1"/>
    <property type="match status" value="1"/>
</dbReference>
<dbReference type="PROSITE" id="PS50893">
    <property type="entry name" value="ABC_TRANSPORTER_2"/>
    <property type="match status" value="1"/>
</dbReference>
<dbReference type="InterPro" id="IPR027417">
    <property type="entry name" value="P-loop_NTPase"/>
</dbReference>
<dbReference type="InterPro" id="IPR017871">
    <property type="entry name" value="ABC_transporter-like_CS"/>
</dbReference>
<comment type="caution">
    <text evidence="5">The sequence shown here is derived from an EMBL/GenBank/DDBJ whole genome shotgun (WGS) entry which is preliminary data.</text>
</comment>
<dbReference type="PANTHER" id="PTHR24220">
    <property type="entry name" value="IMPORT ATP-BINDING PROTEIN"/>
    <property type="match status" value="1"/>
</dbReference>
<dbReference type="InterPro" id="IPR015854">
    <property type="entry name" value="ABC_transpr_LolD-like"/>
</dbReference>
<reference evidence="5 6" key="1">
    <citation type="journal article" date="2024" name="Int. J. Syst. Evol. Microbiol.">
        <title>Clostridium omnivorum sp. nov., isolated from anoxic soil under the treatment of reductive soil disinfestation.</title>
        <authorList>
            <person name="Ueki A."/>
            <person name="Tonouchi A."/>
            <person name="Kaku N."/>
            <person name="Honma S."/>
            <person name="Ueki K."/>
        </authorList>
    </citation>
    <scope>NUCLEOTIDE SEQUENCE [LARGE SCALE GENOMIC DNA]</scope>
    <source>
        <strain evidence="5 6">E14</strain>
    </source>
</reference>
<evidence type="ECO:0000256" key="3">
    <source>
        <dbReference type="ARBA" id="ARBA00022840"/>
    </source>
</evidence>
<evidence type="ECO:0000313" key="6">
    <source>
        <dbReference type="Proteomes" id="UP001208567"/>
    </source>
</evidence>
<keyword evidence="2" id="KW-0547">Nucleotide-binding</keyword>